<evidence type="ECO:0000313" key="8">
    <source>
        <dbReference type="RefSeq" id="XP_038986713.1"/>
    </source>
</evidence>
<evidence type="ECO:0000313" key="7">
    <source>
        <dbReference type="Proteomes" id="UP000228380"/>
    </source>
</evidence>
<organism evidence="7 8">
    <name type="scientific">Phoenix dactylifera</name>
    <name type="common">Date palm</name>
    <dbReference type="NCBI Taxonomy" id="42345"/>
    <lineage>
        <taxon>Eukaryota</taxon>
        <taxon>Viridiplantae</taxon>
        <taxon>Streptophyta</taxon>
        <taxon>Embryophyta</taxon>
        <taxon>Tracheophyta</taxon>
        <taxon>Spermatophyta</taxon>
        <taxon>Magnoliopsida</taxon>
        <taxon>Liliopsida</taxon>
        <taxon>Arecaceae</taxon>
        <taxon>Coryphoideae</taxon>
        <taxon>Phoeniceae</taxon>
        <taxon>Phoenix</taxon>
    </lineage>
</organism>
<evidence type="ECO:0000256" key="2">
    <source>
        <dbReference type="ARBA" id="ARBA00009759"/>
    </source>
</evidence>
<dbReference type="SUPFAM" id="SSF56655">
    <property type="entry name" value="Carbohydrate phosphatase"/>
    <property type="match status" value="1"/>
</dbReference>
<comment type="similarity">
    <text evidence="2">Belongs to the inositol monophosphatase superfamily.</text>
</comment>
<dbReference type="Proteomes" id="UP000228380">
    <property type="component" value="Chromosome 10"/>
</dbReference>
<sequence length="127" mass="13977">MVIWRGLHWKAVLLILTVQRALVHSDVQSKSDKSPGTVADYGSQALVSLVLKMELPSESFSLVAEEDSGDLCMDGAQETLRRITKLVNNTLLMVDIILLCLRKMCLLPLIVANLKGSLLANIGFWAL</sequence>
<proteinExistence type="inferred from homology"/>
<dbReference type="KEGG" id="pda:103699168"/>
<keyword evidence="3" id="KW-0479">Metal-binding</keyword>
<evidence type="ECO:0000256" key="6">
    <source>
        <dbReference type="SAM" id="SignalP"/>
    </source>
</evidence>
<comment type="cofactor">
    <cofactor evidence="1">
        <name>Mg(2+)</name>
        <dbReference type="ChEBI" id="CHEBI:18420"/>
    </cofactor>
</comment>
<dbReference type="RefSeq" id="XP_038986713.1">
    <property type="nucleotide sequence ID" value="XM_039130785.1"/>
</dbReference>
<feature type="chain" id="PRO_5034004287" evidence="6">
    <location>
        <begin position="26"/>
        <end position="127"/>
    </location>
</feature>
<evidence type="ECO:0000256" key="1">
    <source>
        <dbReference type="ARBA" id="ARBA00001946"/>
    </source>
</evidence>
<dbReference type="GO" id="GO:0046872">
    <property type="term" value="F:metal ion binding"/>
    <property type="evidence" value="ECO:0007669"/>
    <property type="project" value="UniProtKB-KW"/>
</dbReference>
<name>A0A8B9ARV8_PHODC</name>
<keyword evidence="5" id="KW-0460">Magnesium</keyword>
<dbReference type="GO" id="GO:0008441">
    <property type="term" value="F:3'(2'),5'-bisphosphate nucleotidase activity"/>
    <property type="evidence" value="ECO:0007669"/>
    <property type="project" value="TreeGrafter"/>
</dbReference>
<keyword evidence="7" id="KW-1185">Reference proteome</keyword>
<dbReference type="InterPro" id="IPR051090">
    <property type="entry name" value="Inositol_monoP_superfamily"/>
</dbReference>
<evidence type="ECO:0000256" key="3">
    <source>
        <dbReference type="ARBA" id="ARBA00022723"/>
    </source>
</evidence>
<dbReference type="Gene3D" id="3.30.540.10">
    <property type="entry name" value="Fructose-1,6-Bisphosphatase, subunit A, domain 1"/>
    <property type="match status" value="1"/>
</dbReference>
<feature type="signal peptide" evidence="6">
    <location>
        <begin position="1"/>
        <end position="25"/>
    </location>
</feature>
<dbReference type="GO" id="GO:0000103">
    <property type="term" value="P:sulfate assimilation"/>
    <property type="evidence" value="ECO:0007669"/>
    <property type="project" value="TreeGrafter"/>
</dbReference>
<reference evidence="7" key="1">
    <citation type="journal article" date="2019" name="Nat. Commun.">
        <title>Genome-wide association mapping of date palm fruit traits.</title>
        <authorList>
            <person name="Hazzouri K.M."/>
            <person name="Gros-Balthazard M."/>
            <person name="Flowers J.M."/>
            <person name="Copetti D."/>
            <person name="Lemansour A."/>
            <person name="Lebrun M."/>
            <person name="Masmoudi K."/>
            <person name="Ferrand S."/>
            <person name="Dhar M.I."/>
            <person name="Fresquez Z.A."/>
            <person name="Rosas U."/>
            <person name="Zhang J."/>
            <person name="Talag J."/>
            <person name="Lee S."/>
            <person name="Kudrna D."/>
            <person name="Powell R.F."/>
            <person name="Leitch I.J."/>
            <person name="Krueger R.R."/>
            <person name="Wing R.A."/>
            <person name="Amiri K.M.A."/>
            <person name="Purugganan M.D."/>
        </authorList>
    </citation>
    <scope>NUCLEOTIDE SEQUENCE [LARGE SCALE GENOMIC DNA]</scope>
    <source>
        <strain evidence="7">cv. Khalas</strain>
    </source>
</reference>
<keyword evidence="6" id="KW-0732">Signal</keyword>
<dbReference type="AlphaFoldDB" id="A0A8B9ARV8"/>
<dbReference type="GeneID" id="103699168"/>
<reference evidence="8" key="2">
    <citation type="submission" date="2025-08" db="UniProtKB">
        <authorList>
            <consortium name="RefSeq"/>
        </authorList>
    </citation>
    <scope>IDENTIFICATION</scope>
    <source>
        <tissue evidence="8">Young leaves</tissue>
    </source>
</reference>
<accession>A0A8B9ARV8</accession>
<gene>
    <name evidence="8" type="primary">LOC103699168</name>
</gene>
<dbReference type="PANTHER" id="PTHR43200:SF6">
    <property type="entry name" value="3'(2'),5'-BISPHOSPHATE NUCLEOTIDASE"/>
    <property type="match status" value="1"/>
</dbReference>
<dbReference type="PANTHER" id="PTHR43200">
    <property type="entry name" value="PHOSPHATASE"/>
    <property type="match status" value="1"/>
</dbReference>
<dbReference type="OrthoDB" id="411145at2759"/>
<evidence type="ECO:0000256" key="4">
    <source>
        <dbReference type="ARBA" id="ARBA00022801"/>
    </source>
</evidence>
<keyword evidence="4" id="KW-0378">Hydrolase</keyword>
<protein>
    <submittedName>
        <fullName evidence="8">SAL1 phosphatase-like</fullName>
    </submittedName>
</protein>
<evidence type="ECO:0000256" key="5">
    <source>
        <dbReference type="ARBA" id="ARBA00022842"/>
    </source>
</evidence>